<dbReference type="AlphaFoldDB" id="A0AAV5MEY8"/>
<gene>
    <name evidence="1" type="ORF">SLEP1_g54995</name>
</gene>
<comment type="caution">
    <text evidence="1">The sequence shown here is derived from an EMBL/GenBank/DDBJ whole genome shotgun (WGS) entry which is preliminary data.</text>
</comment>
<keyword evidence="2" id="KW-1185">Reference proteome</keyword>
<dbReference type="EMBL" id="BPVZ01000248">
    <property type="protein sequence ID" value="GKV48169.1"/>
    <property type="molecule type" value="Genomic_DNA"/>
</dbReference>
<evidence type="ECO:0000313" key="2">
    <source>
        <dbReference type="Proteomes" id="UP001054252"/>
    </source>
</evidence>
<accession>A0AAV5MEY8</accession>
<sequence>MFLLGSPILFPSPSIFLPIFPPTLPPKAEGAPLFIQKQREFKTVSNSKFLSQSLKLQIIIWPY</sequence>
<protein>
    <submittedName>
        <fullName evidence="1">Uncharacterized protein</fullName>
    </submittedName>
</protein>
<proteinExistence type="predicted"/>
<dbReference type="Proteomes" id="UP001054252">
    <property type="component" value="Unassembled WGS sequence"/>
</dbReference>
<name>A0AAV5MEY8_9ROSI</name>
<organism evidence="1 2">
    <name type="scientific">Rubroshorea leprosula</name>
    <dbReference type="NCBI Taxonomy" id="152421"/>
    <lineage>
        <taxon>Eukaryota</taxon>
        <taxon>Viridiplantae</taxon>
        <taxon>Streptophyta</taxon>
        <taxon>Embryophyta</taxon>
        <taxon>Tracheophyta</taxon>
        <taxon>Spermatophyta</taxon>
        <taxon>Magnoliopsida</taxon>
        <taxon>eudicotyledons</taxon>
        <taxon>Gunneridae</taxon>
        <taxon>Pentapetalae</taxon>
        <taxon>rosids</taxon>
        <taxon>malvids</taxon>
        <taxon>Malvales</taxon>
        <taxon>Dipterocarpaceae</taxon>
        <taxon>Rubroshorea</taxon>
    </lineage>
</organism>
<reference evidence="1 2" key="1">
    <citation type="journal article" date="2021" name="Commun. Biol.">
        <title>The genome of Shorea leprosula (Dipterocarpaceae) highlights the ecological relevance of drought in aseasonal tropical rainforests.</title>
        <authorList>
            <person name="Ng K.K.S."/>
            <person name="Kobayashi M.J."/>
            <person name="Fawcett J.A."/>
            <person name="Hatakeyama M."/>
            <person name="Paape T."/>
            <person name="Ng C.H."/>
            <person name="Ang C.C."/>
            <person name="Tnah L.H."/>
            <person name="Lee C.T."/>
            <person name="Nishiyama T."/>
            <person name="Sese J."/>
            <person name="O'Brien M.J."/>
            <person name="Copetti D."/>
            <person name="Mohd Noor M.I."/>
            <person name="Ong R.C."/>
            <person name="Putra M."/>
            <person name="Sireger I.Z."/>
            <person name="Indrioko S."/>
            <person name="Kosugi Y."/>
            <person name="Izuno A."/>
            <person name="Isagi Y."/>
            <person name="Lee S.L."/>
            <person name="Shimizu K.K."/>
        </authorList>
    </citation>
    <scope>NUCLEOTIDE SEQUENCE [LARGE SCALE GENOMIC DNA]</scope>
    <source>
        <strain evidence="1">214</strain>
    </source>
</reference>
<evidence type="ECO:0000313" key="1">
    <source>
        <dbReference type="EMBL" id="GKV48169.1"/>
    </source>
</evidence>